<keyword evidence="1" id="KW-1133">Transmembrane helix</keyword>
<comment type="caution">
    <text evidence="2">The sequence shown here is derived from an EMBL/GenBank/DDBJ whole genome shotgun (WGS) entry which is preliminary data.</text>
</comment>
<evidence type="ECO:0008006" key="4">
    <source>
        <dbReference type="Google" id="ProtNLM"/>
    </source>
</evidence>
<organism evidence="2 3">
    <name type="scientific">Candidatus Kaiserbacteria bacterium CG10_big_fil_rev_8_21_14_0_10_59_10</name>
    <dbReference type="NCBI Taxonomy" id="1974612"/>
    <lineage>
        <taxon>Bacteria</taxon>
        <taxon>Candidatus Kaiseribacteriota</taxon>
    </lineage>
</organism>
<sequence>MRELLIAIAVVYVYFFPTILAVYLRHANPGGVFFVNLLLAWSVVGWFLSLIWALDTPRGEGRGHSTGEAAKKSV</sequence>
<feature type="transmembrane region" description="Helical" evidence="1">
    <location>
        <begin position="6"/>
        <end position="24"/>
    </location>
</feature>
<dbReference type="Pfam" id="PF14373">
    <property type="entry name" value="Imm_superinfect"/>
    <property type="match status" value="1"/>
</dbReference>
<keyword evidence="1" id="KW-0812">Transmembrane</keyword>
<evidence type="ECO:0000313" key="2">
    <source>
        <dbReference type="EMBL" id="PIR82198.1"/>
    </source>
</evidence>
<dbReference type="EMBL" id="PFBM01000021">
    <property type="protein sequence ID" value="PIR82198.1"/>
    <property type="molecule type" value="Genomic_DNA"/>
</dbReference>
<accession>A0A2H0U704</accession>
<evidence type="ECO:0000313" key="3">
    <source>
        <dbReference type="Proteomes" id="UP000231379"/>
    </source>
</evidence>
<keyword evidence="1" id="KW-0472">Membrane</keyword>
<dbReference type="InterPro" id="IPR016410">
    <property type="entry name" value="Phage_imm"/>
</dbReference>
<reference evidence="3" key="1">
    <citation type="submission" date="2017-09" db="EMBL/GenBank/DDBJ databases">
        <title>Depth-based differentiation of microbial function through sediment-hosted aquifers and enrichment of novel symbionts in the deep terrestrial subsurface.</title>
        <authorList>
            <person name="Probst A.J."/>
            <person name="Ladd B."/>
            <person name="Jarett J.K."/>
            <person name="Geller-Mcgrath D.E."/>
            <person name="Sieber C.M.K."/>
            <person name="Emerson J.B."/>
            <person name="Anantharaman K."/>
            <person name="Thomas B.C."/>
            <person name="Malmstrom R."/>
            <person name="Stieglmeier M."/>
            <person name="Klingl A."/>
            <person name="Woyke T."/>
            <person name="Ryan C.M."/>
            <person name="Banfield J.F."/>
        </authorList>
    </citation>
    <scope>NUCLEOTIDE SEQUENCE [LARGE SCALE GENOMIC DNA]</scope>
</reference>
<dbReference type="AlphaFoldDB" id="A0A2H0U704"/>
<protein>
    <recommendedName>
        <fullName evidence="4">Superinfection immunity protein</fullName>
    </recommendedName>
</protein>
<name>A0A2H0U704_9BACT</name>
<gene>
    <name evidence="2" type="ORF">COU20_03505</name>
</gene>
<feature type="transmembrane region" description="Helical" evidence="1">
    <location>
        <begin position="31"/>
        <end position="54"/>
    </location>
</feature>
<proteinExistence type="predicted"/>
<evidence type="ECO:0000256" key="1">
    <source>
        <dbReference type="SAM" id="Phobius"/>
    </source>
</evidence>
<dbReference type="Proteomes" id="UP000231379">
    <property type="component" value="Unassembled WGS sequence"/>
</dbReference>